<organism evidence="3 4">
    <name type="scientific">Cladophialophora carrionii</name>
    <dbReference type="NCBI Taxonomy" id="86049"/>
    <lineage>
        <taxon>Eukaryota</taxon>
        <taxon>Fungi</taxon>
        <taxon>Dikarya</taxon>
        <taxon>Ascomycota</taxon>
        <taxon>Pezizomycotina</taxon>
        <taxon>Eurotiomycetes</taxon>
        <taxon>Chaetothyriomycetidae</taxon>
        <taxon>Chaetothyriales</taxon>
        <taxon>Herpotrichiellaceae</taxon>
        <taxon>Cladophialophora</taxon>
    </lineage>
</organism>
<dbReference type="VEuPathDB" id="FungiDB:G647_06993"/>
<evidence type="ECO:0000256" key="1">
    <source>
        <dbReference type="SAM" id="MobiDB-lite"/>
    </source>
</evidence>
<dbReference type="PRINTS" id="PR01438">
    <property type="entry name" value="UNVRSLSTRESS"/>
</dbReference>
<dbReference type="eggNOG" id="ENOG502QRPI">
    <property type="taxonomic scope" value="Eukaryota"/>
</dbReference>
<dbReference type="PANTHER" id="PTHR46100:SF4">
    <property type="entry name" value="USPA DOMAIN-CONTAINING PROTEIN"/>
    <property type="match status" value="1"/>
</dbReference>
<feature type="compositionally biased region" description="Polar residues" evidence="1">
    <location>
        <begin position="204"/>
        <end position="213"/>
    </location>
</feature>
<feature type="region of interest" description="Disordered" evidence="1">
    <location>
        <begin position="58"/>
        <end position="410"/>
    </location>
</feature>
<feature type="region of interest" description="Disordered" evidence="1">
    <location>
        <begin position="692"/>
        <end position="719"/>
    </location>
</feature>
<reference evidence="4" key="1">
    <citation type="submission" date="2015-07" db="EMBL/GenBank/DDBJ databases">
        <authorList>
            <person name="Teixeira M.M."/>
            <person name="Souza R.C."/>
            <person name="Almeida L.G."/>
            <person name="Vicente V.A."/>
            <person name="de Hoog S."/>
            <person name="Bocca A.L."/>
            <person name="de Almeida S.R."/>
            <person name="Vasconcelos A.T."/>
            <person name="Felipe M.S."/>
        </authorList>
    </citation>
    <scope>NUCLEOTIDE SEQUENCE [LARGE SCALE GENOMIC DNA]</scope>
    <source>
        <strain evidence="4">KSF</strain>
    </source>
</reference>
<feature type="compositionally biased region" description="Acidic residues" evidence="1">
    <location>
        <begin position="305"/>
        <end position="323"/>
    </location>
</feature>
<dbReference type="Gene3D" id="3.40.50.620">
    <property type="entry name" value="HUPs"/>
    <property type="match status" value="1"/>
</dbReference>
<dbReference type="Proteomes" id="UP000094526">
    <property type="component" value="Unassembled WGS sequence"/>
</dbReference>
<accession>A0A1C1C751</accession>
<name>A0A1C1C751_9EURO</name>
<evidence type="ECO:0000313" key="4">
    <source>
        <dbReference type="Proteomes" id="UP000094526"/>
    </source>
</evidence>
<proteinExistence type="predicted"/>
<dbReference type="EMBL" id="LGRB01000020">
    <property type="protein sequence ID" value="OCT44298.1"/>
    <property type="molecule type" value="Genomic_DNA"/>
</dbReference>
<feature type="compositionally biased region" description="Basic and acidic residues" evidence="1">
    <location>
        <begin position="143"/>
        <end position="167"/>
    </location>
</feature>
<dbReference type="STRING" id="86049.A0A1C1C751"/>
<dbReference type="InterPro" id="IPR014729">
    <property type="entry name" value="Rossmann-like_a/b/a_fold"/>
</dbReference>
<feature type="compositionally biased region" description="Polar residues" evidence="1">
    <location>
        <begin position="391"/>
        <end position="402"/>
    </location>
</feature>
<feature type="compositionally biased region" description="Low complexity" evidence="1">
    <location>
        <begin position="227"/>
        <end position="242"/>
    </location>
</feature>
<feature type="compositionally biased region" description="Basic and acidic residues" evidence="1">
    <location>
        <begin position="697"/>
        <end position="719"/>
    </location>
</feature>
<dbReference type="InterPro" id="IPR006015">
    <property type="entry name" value="Universal_stress_UspA"/>
</dbReference>
<dbReference type="AlphaFoldDB" id="A0A1C1C751"/>
<feature type="compositionally biased region" description="Polar residues" evidence="1">
    <location>
        <begin position="117"/>
        <end position="133"/>
    </location>
</feature>
<dbReference type="PANTHER" id="PTHR46100">
    <property type="entry name" value="IMP2'P"/>
    <property type="match status" value="1"/>
</dbReference>
<feature type="compositionally biased region" description="Basic and acidic residues" evidence="1">
    <location>
        <begin position="295"/>
        <end position="304"/>
    </location>
</feature>
<sequence length="820" mass="88655">MSTRHLALSFTASSCGEPIHLNMSRPSSRSRAPMSMEALLDEENREVLAALDRDIRRASSPVPNFRPMRTATPPPHIRSMLDVDSPSPRRSSIAGIGVGITSPTNTRKSGKELDPTDPSSWTSPHSSKPNSPVLTKASPVITRQRDSSEIERPVGLPKIEKDDKRGFEQNYQFDLASIPSSGPVSRSPADSKRRREGSGAATAATLSEDSGSSHVGLHGAGRGKQKSATAAASHSRSPSSPARKPETPKPGLLSPNSPPAPLTTNSGTVVDDQAHLRLTPAKSGSFSTLTNDSDDPGRITKDDASGEDDAVDSDEDMSSDEDETRGRSERRKLSSNGSAPDVKSPASSATSSPEDVKRVSHSQQFVKSLLEPSISITSPTGEKLNDGKGGTSTPTRRSSVASATDDEDDEAAAIRKAKSLGLNESQLDTTVAGRHVQMVLRGNWAQFHQEAEAGERTTRLYLLCSDLSVEASYAMEWVVGTMMRDGDTLLAIYAMEDENAAKTTEAEREVLTAEGNKAGKDASDVMATLTRQTTQGGGSSIGVGKEAWYIPAIEAESLTGSVDARKVSRKEMDRLKAVEALKNDFLKLVRKTTLQVRCMIEVIHCKSPKHLILGAIDELDPTLCVVGTRGRSSLKGVLLGSFSNYLVTKSSVPVMVARKRMKKSHSGPLISSSKIRLRNNLTASNFPIKRSVRGRRHSEAQSEATDSRVDWESEKENHKQRWQAKEAEWEEAATAEGKGKQIARRSIWTDTKSHDAGVDEAEQAVNSNSGLFRRMLVRVEAHSPRTSTRRLSIQSDPGKSGILKESCANLERLEEGNDTL</sequence>
<gene>
    <name evidence="3" type="ORF">CLCR_05460</name>
</gene>
<feature type="compositionally biased region" description="Polar residues" evidence="1">
    <location>
        <begin position="784"/>
        <end position="797"/>
    </location>
</feature>
<comment type="caution">
    <text evidence="3">The sequence shown here is derived from an EMBL/GenBank/DDBJ whole genome shotgun (WGS) entry which is preliminary data.</text>
</comment>
<evidence type="ECO:0000259" key="2">
    <source>
        <dbReference type="Pfam" id="PF00582"/>
    </source>
</evidence>
<dbReference type="CDD" id="cd23659">
    <property type="entry name" value="USP_At3g01520-like"/>
    <property type="match status" value="1"/>
</dbReference>
<protein>
    <submittedName>
        <fullName evidence="3">Universal stress protein family domain-containing protein</fullName>
    </submittedName>
</protein>
<dbReference type="PROSITE" id="PS51257">
    <property type="entry name" value="PROKAR_LIPOPROTEIN"/>
    <property type="match status" value="1"/>
</dbReference>
<feature type="region of interest" description="Disordered" evidence="1">
    <location>
        <begin position="783"/>
        <end position="807"/>
    </location>
</feature>
<keyword evidence="4" id="KW-1185">Reference proteome</keyword>
<feature type="compositionally biased region" description="Polar residues" evidence="1">
    <location>
        <begin position="282"/>
        <end position="291"/>
    </location>
</feature>
<dbReference type="OrthoDB" id="992776at2759"/>
<dbReference type="SUPFAM" id="SSF52402">
    <property type="entry name" value="Adenine nucleotide alpha hydrolases-like"/>
    <property type="match status" value="1"/>
</dbReference>
<dbReference type="Pfam" id="PF00582">
    <property type="entry name" value="Usp"/>
    <property type="match status" value="1"/>
</dbReference>
<feature type="domain" description="UspA" evidence="2">
    <location>
        <begin position="464"/>
        <end position="658"/>
    </location>
</feature>
<dbReference type="VEuPathDB" id="FungiDB:CLCR_05460"/>
<dbReference type="InterPro" id="IPR006016">
    <property type="entry name" value="UspA"/>
</dbReference>
<evidence type="ECO:0000313" key="3">
    <source>
        <dbReference type="EMBL" id="OCT44298.1"/>
    </source>
</evidence>